<feature type="transmembrane region" description="Helical" evidence="1">
    <location>
        <begin position="57"/>
        <end position="79"/>
    </location>
</feature>
<dbReference type="EMBL" id="BAABRL010000002">
    <property type="protein sequence ID" value="GAA5494583.1"/>
    <property type="molecule type" value="Genomic_DNA"/>
</dbReference>
<reference evidence="2 3" key="1">
    <citation type="submission" date="2024-02" db="EMBL/GenBank/DDBJ databases">
        <title>Rubritalea halochordaticola NBRC 107102.</title>
        <authorList>
            <person name="Ichikawa N."/>
            <person name="Katano-Makiyama Y."/>
            <person name="Hidaka K."/>
        </authorList>
    </citation>
    <scope>NUCLEOTIDE SEQUENCE [LARGE SCALE GENOMIC DNA]</scope>
    <source>
        <strain evidence="2 3">NBRC 107102</strain>
    </source>
</reference>
<dbReference type="Proteomes" id="UP001424741">
    <property type="component" value="Unassembled WGS sequence"/>
</dbReference>
<sequence length="589" mass="66688">MKDQHVDENTSSQTGENDWWHKYVDSSELPQQEEVLEDQPLEDPWWRKVLDFRPTKLQLISAAGSTVVVSAASIIISLASDVSSLEAVVAEQSHFKSELEERTSQLHARGEEIDQLNSLLATEKRLVAAKQQELEKRQSLFEKHKLAAESEIDHWKRPMSKLLGTLTDVYSMKLASKDPIYGEFENKEEVSRRVLQSWEELAQDLSYYEEYRKEEALLRVRLLESYAAEKKWSQVKPEEVDWKSAGKEAEKPMILAKTYYSMAMHYLSTGNQADGQKSLELCRKYAAEVKGDEVKLAYTRAMLDLLKGRQIVAEDPAGSLKYFKSAIAGLDKVVVKVPSSVMVRSEFAKACRDGVMLSMEGNDAAWGEELQKQAKQNASWLVKHHPEVKLPHLMYAELDIAEAEECVRSGREDEVEPLLKRAEKSIKAAGGDIVLESSVEGVRAFIAWNKGYLTKAKQEMQSEINKVSKLVSREPANIEARYRLSALLWERSSMHTDREAALKDGQAAAEQLRILLKAGAGAREASVRRMAALVLSDLGHLSAEKGDKTIAKQCFGEAKQHWGYLRDKWGDCAEYREGEAWCSYKLRRL</sequence>
<name>A0ABP9UVV5_9BACT</name>
<gene>
    <name evidence="2" type="ORF">Rhal01_00745</name>
</gene>
<evidence type="ECO:0008006" key="4">
    <source>
        <dbReference type="Google" id="ProtNLM"/>
    </source>
</evidence>
<evidence type="ECO:0000313" key="2">
    <source>
        <dbReference type="EMBL" id="GAA5494583.1"/>
    </source>
</evidence>
<keyword evidence="1" id="KW-1133">Transmembrane helix</keyword>
<keyword evidence="3" id="KW-1185">Reference proteome</keyword>
<organism evidence="2 3">
    <name type="scientific">Rubritalea halochordaticola</name>
    <dbReference type="NCBI Taxonomy" id="714537"/>
    <lineage>
        <taxon>Bacteria</taxon>
        <taxon>Pseudomonadati</taxon>
        <taxon>Verrucomicrobiota</taxon>
        <taxon>Verrucomicrobiia</taxon>
        <taxon>Verrucomicrobiales</taxon>
        <taxon>Rubritaleaceae</taxon>
        <taxon>Rubritalea</taxon>
    </lineage>
</organism>
<comment type="caution">
    <text evidence="2">The sequence shown here is derived from an EMBL/GenBank/DDBJ whole genome shotgun (WGS) entry which is preliminary data.</text>
</comment>
<evidence type="ECO:0000313" key="3">
    <source>
        <dbReference type="Proteomes" id="UP001424741"/>
    </source>
</evidence>
<dbReference type="RefSeq" id="WP_346187528.1">
    <property type="nucleotide sequence ID" value="NZ_BAABRL010000002.1"/>
</dbReference>
<keyword evidence="1" id="KW-0812">Transmembrane</keyword>
<accession>A0ABP9UVV5</accession>
<protein>
    <recommendedName>
        <fullName evidence="4">Tetratricopeptide repeat protein</fullName>
    </recommendedName>
</protein>
<evidence type="ECO:0000256" key="1">
    <source>
        <dbReference type="SAM" id="Phobius"/>
    </source>
</evidence>
<proteinExistence type="predicted"/>
<keyword evidence="1" id="KW-0472">Membrane</keyword>